<dbReference type="InterPro" id="IPR050559">
    <property type="entry name" value="P-Pant_transferase_sf"/>
</dbReference>
<dbReference type="RefSeq" id="WP_153973821.1">
    <property type="nucleotide sequence ID" value="NZ_CP039268.1"/>
</dbReference>
<dbReference type="GO" id="GO:0000287">
    <property type="term" value="F:magnesium ion binding"/>
    <property type="evidence" value="ECO:0007669"/>
    <property type="project" value="InterPro"/>
</dbReference>
<dbReference type="OrthoDB" id="9808281at2"/>
<protein>
    <submittedName>
        <fullName evidence="4">4'-phosphopantetheinyl transferase superfamily protein</fullName>
    </submittedName>
</protein>
<dbReference type="PANTHER" id="PTHR12215">
    <property type="entry name" value="PHOSPHOPANTETHEINE TRANSFERASE"/>
    <property type="match status" value="1"/>
</dbReference>
<feature type="domain" description="4'-phosphopantetheinyl transferase" evidence="3">
    <location>
        <begin position="134"/>
        <end position="201"/>
    </location>
</feature>
<evidence type="ECO:0000256" key="1">
    <source>
        <dbReference type="ARBA" id="ARBA00010990"/>
    </source>
</evidence>
<dbReference type="PANTHER" id="PTHR12215:SF10">
    <property type="entry name" value="L-AMINOADIPATE-SEMIALDEHYDE DEHYDROGENASE-PHOSPHOPANTETHEINYL TRANSFERASE"/>
    <property type="match status" value="1"/>
</dbReference>
<keyword evidence="2 4" id="KW-0808">Transferase</keyword>
<dbReference type="InterPro" id="IPR008278">
    <property type="entry name" value="4-PPantetheinyl_Trfase_dom"/>
</dbReference>
<name>A0A6I6E1S6_THETI</name>
<dbReference type="GO" id="GO:0019878">
    <property type="term" value="P:lysine biosynthetic process via aminoadipic acid"/>
    <property type="evidence" value="ECO:0007669"/>
    <property type="project" value="TreeGrafter"/>
</dbReference>
<proteinExistence type="inferred from homology"/>
<gene>
    <name evidence="4" type="ORF">E6P07_00595</name>
</gene>
<evidence type="ECO:0000259" key="3">
    <source>
        <dbReference type="Pfam" id="PF01648"/>
    </source>
</evidence>
<dbReference type="SUPFAM" id="SSF56214">
    <property type="entry name" value="4'-phosphopantetheinyl transferase"/>
    <property type="match status" value="2"/>
</dbReference>
<keyword evidence="5" id="KW-1185">Reference proteome</keyword>
<reference evidence="4 5" key="1">
    <citation type="submission" date="2019-12" db="EMBL/GenBank/DDBJ databases">
        <title>The complete genome of the thermophilic, anoxygenic phototrophic gammaproteobacterium Thermochromatium tepidum.</title>
        <authorList>
            <person name="Sattley W.M."/>
            <person name="Swingley W.D."/>
            <person name="Burchell B.M."/>
            <person name="Gurbani S.A."/>
            <person name="Kujawa C.M."/>
            <person name="Nuccio D.A."/>
            <person name="Schladweiler J."/>
            <person name="Shaffer K.N."/>
            <person name="Stokes L.M."/>
            <person name="Touchman J.W."/>
            <person name="Blankenship R.E."/>
            <person name="Madigan M.T."/>
        </authorList>
    </citation>
    <scope>NUCLEOTIDE SEQUENCE [LARGE SCALE GENOMIC DNA]</scope>
    <source>
        <strain evidence="4 5">ATCC 43061</strain>
    </source>
</reference>
<dbReference type="Gene3D" id="3.90.470.20">
    <property type="entry name" value="4'-phosphopantetheinyl transferase domain"/>
    <property type="match status" value="2"/>
</dbReference>
<evidence type="ECO:0000256" key="2">
    <source>
        <dbReference type="ARBA" id="ARBA00022679"/>
    </source>
</evidence>
<evidence type="ECO:0000313" key="5">
    <source>
        <dbReference type="Proteomes" id="UP000426424"/>
    </source>
</evidence>
<dbReference type="GO" id="GO:0008897">
    <property type="term" value="F:holo-[acyl-carrier-protein] synthase activity"/>
    <property type="evidence" value="ECO:0007669"/>
    <property type="project" value="InterPro"/>
</dbReference>
<dbReference type="Pfam" id="PF01648">
    <property type="entry name" value="ACPS"/>
    <property type="match status" value="1"/>
</dbReference>
<organism evidence="4 5">
    <name type="scientific">Thermochromatium tepidum ATCC 43061</name>
    <dbReference type="NCBI Taxonomy" id="316276"/>
    <lineage>
        <taxon>Bacteria</taxon>
        <taxon>Pseudomonadati</taxon>
        <taxon>Pseudomonadota</taxon>
        <taxon>Gammaproteobacteria</taxon>
        <taxon>Chromatiales</taxon>
        <taxon>Chromatiaceae</taxon>
        <taxon>Thermochromatium</taxon>
    </lineage>
</organism>
<dbReference type="AlphaFoldDB" id="A0A6I6E1S6"/>
<sequence length="243" mass="26380">MPSFPLVPWQATSVQPGPELAATLKPGGLHLWRIDTGEGGAPLDRCRGLLSEAQRARIDALGQDVQRARYARACAGLNRILSAYLDRQPEQIRIERGPTGKPYLDGADGWLSFSFSHSGDLALVALSCGTNATVGVDCEWIRPRANLAAIARRLFDPETVAELETVPESGRLERFYLAWTALEADVKCDGRGLLRPRPPRAVAPQIAHFIPACGYSAAVARAQLPPVETWRMLEIESVMGASA</sequence>
<dbReference type="Proteomes" id="UP000426424">
    <property type="component" value="Chromosome"/>
</dbReference>
<dbReference type="KEGG" id="ttp:E6P07_00595"/>
<dbReference type="EMBL" id="CP039268">
    <property type="protein sequence ID" value="QGU31622.1"/>
    <property type="molecule type" value="Genomic_DNA"/>
</dbReference>
<dbReference type="InterPro" id="IPR037143">
    <property type="entry name" value="4-PPantetheinyl_Trfase_dom_sf"/>
</dbReference>
<evidence type="ECO:0000313" key="4">
    <source>
        <dbReference type="EMBL" id="QGU31622.1"/>
    </source>
</evidence>
<comment type="similarity">
    <text evidence="1">Belongs to the P-Pant transferase superfamily. Gsp/Sfp/HetI/AcpT family.</text>
</comment>
<accession>A0A6I6E1S6</accession>
<dbReference type="GO" id="GO:0005829">
    <property type="term" value="C:cytosol"/>
    <property type="evidence" value="ECO:0007669"/>
    <property type="project" value="TreeGrafter"/>
</dbReference>